<evidence type="ECO:0000256" key="10">
    <source>
        <dbReference type="ARBA" id="ARBA00022989"/>
    </source>
</evidence>
<feature type="domain" description="Histidine kinase" evidence="13">
    <location>
        <begin position="291"/>
        <end position="510"/>
    </location>
</feature>
<dbReference type="CDD" id="cd00130">
    <property type="entry name" value="PAS"/>
    <property type="match status" value="1"/>
</dbReference>
<gene>
    <name evidence="16" type="ORF">STA1M1_12350</name>
</gene>
<dbReference type="InterPro" id="IPR005467">
    <property type="entry name" value="His_kinase_dom"/>
</dbReference>
<evidence type="ECO:0000256" key="6">
    <source>
        <dbReference type="ARBA" id="ARBA00022692"/>
    </source>
</evidence>
<evidence type="ECO:0000256" key="12">
    <source>
        <dbReference type="ARBA" id="ARBA00023136"/>
    </source>
</evidence>
<dbReference type="Gene3D" id="3.30.565.10">
    <property type="entry name" value="Histidine kinase-like ATPase, C-terminal domain"/>
    <property type="match status" value="1"/>
</dbReference>
<dbReference type="Gene3D" id="3.30.450.20">
    <property type="entry name" value="PAS domain"/>
    <property type="match status" value="2"/>
</dbReference>
<dbReference type="PROSITE" id="PS50113">
    <property type="entry name" value="PAC"/>
    <property type="match status" value="1"/>
</dbReference>
<name>A0ABQ5LSS4_9RHOB</name>
<organism evidence="16 17">
    <name type="scientific">Sinisalibacter aestuarii</name>
    <dbReference type="NCBI Taxonomy" id="2949426"/>
    <lineage>
        <taxon>Bacteria</taxon>
        <taxon>Pseudomonadati</taxon>
        <taxon>Pseudomonadota</taxon>
        <taxon>Alphaproteobacteria</taxon>
        <taxon>Rhodobacterales</taxon>
        <taxon>Roseobacteraceae</taxon>
        <taxon>Sinisalibacter</taxon>
    </lineage>
</organism>
<keyword evidence="7" id="KW-0547">Nucleotide-binding</keyword>
<keyword evidence="5" id="KW-0808">Transferase</keyword>
<dbReference type="SMART" id="SM00387">
    <property type="entry name" value="HATPase_c"/>
    <property type="match status" value="1"/>
</dbReference>
<dbReference type="InterPro" id="IPR000014">
    <property type="entry name" value="PAS"/>
</dbReference>
<dbReference type="PROSITE" id="PS50112">
    <property type="entry name" value="PAS"/>
    <property type="match status" value="1"/>
</dbReference>
<dbReference type="SUPFAM" id="SSF55785">
    <property type="entry name" value="PYP-like sensor domain (PAS domain)"/>
    <property type="match status" value="2"/>
</dbReference>
<dbReference type="InterPro" id="IPR050351">
    <property type="entry name" value="BphY/WalK/GraS-like"/>
</dbReference>
<dbReference type="InterPro" id="IPR004358">
    <property type="entry name" value="Sig_transdc_His_kin-like_C"/>
</dbReference>
<keyword evidence="17" id="KW-1185">Reference proteome</keyword>
<keyword evidence="9" id="KW-0067">ATP-binding</keyword>
<keyword evidence="6" id="KW-0812">Transmembrane</keyword>
<proteinExistence type="predicted"/>
<reference evidence="16" key="1">
    <citation type="journal article" date="2023" name="Int. J. Syst. Evol. Microbiol.">
        <title>Sinisalibacter aestuarii sp. nov., isolated from estuarine sediment of the Arakawa River.</title>
        <authorList>
            <person name="Arafat S.T."/>
            <person name="Hirano S."/>
            <person name="Sato A."/>
            <person name="Takeuchi K."/>
            <person name="Yasuda T."/>
            <person name="Terahara T."/>
            <person name="Hamada M."/>
            <person name="Kobayashi T."/>
        </authorList>
    </citation>
    <scope>NUCLEOTIDE SEQUENCE</scope>
    <source>
        <strain evidence="16">B-399</strain>
    </source>
</reference>
<comment type="subcellular location">
    <subcellularLocation>
        <location evidence="2">Membrane</location>
        <topology evidence="2">Multi-pass membrane protein</topology>
    </subcellularLocation>
</comment>
<dbReference type="EMBL" id="BROH01000002">
    <property type="protein sequence ID" value="GKY87366.1"/>
    <property type="molecule type" value="Genomic_DNA"/>
</dbReference>
<accession>A0ABQ5LSS4</accession>
<evidence type="ECO:0000313" key="17">
    <source>
        <dbReference type="Proteomes" id="UP001144205"/>
    </source>
</evidence>
<evidence type="ECO:0000313" key="16">
    <source>
        <dbReference type="EMBL" id="GKY87366.1"/>
    </source>
</evidence>
<protein>
    <recommendedName>
        <fullName evidence="3">histidine kinase</fullName>
        <ecNumber evidence="3">2.7.13.3</ecNumber>
    </recommendedName>
</protein>
<dbReference type="PANTHER" id="PTHR42878:SF7">
    <property type="entry name" value="SENSOR HISTIDINE KINASE GLRK"/>
    <property type="match status" value="1"/>
</dbReference>
<dbReference type="Pfam" id="PF13188">
    <property type="entry name" value="PAS_8"/>
    <property type="match status" value="1"/>
</dbReference>
<dbReference type="InterPro" id="IPR035965">
    <property type="entry name" value="PAS-like_dom_sf"/>
</dbReference>
<evidence type="ECO:0000256" key="2">
    <source>
        <dbReference type="ARBA" id="ARBA00004141"/>
    </source>
</evidence>
<evidence type="ECO:0000256" key="11">
    <source>
        <dbReference type="ARBA" id="ARBA00023012"/>
    </source>
</evidence>
<evidence type="ECO:0000256" key="3">
    <source>
        <dbReference type="ARBA" id="ARBA00012438"/>
    </source>
</evidence>
<evidence type="ECO:0000256" key="1">
    <source>
        <dbReference type="ARBA" id="ARBA00000085"/>
    </source>
</evidence>
<dbReference type="Pfam" id="PF02518">
    <property type="entry name" value="HATPase_c"/>
    <property type="match status" value="1"/>
</dbReference>
<evidence type="ECO:0000256" key="9">
    <source>
        <dbReference type="ARBA" id="ARBA00022840"/>
    </source>
</evidence>
<evidence type="ECO:0000256" key="4">
    <source>
        <dbReference type="ARBA" id="ARBA00022553"/>
    </source>
</evidence>
<dbReference type="RefSeq" id="WP_281841353.1">
    <property type="nucleotide sequence ID" value="NZ_BROH01000002.1"/>
</dbReference>
<evidence type="ECO:0000256" key="5">
    <source>
        <dbReference type="ARBA" id="ARBA00022679"/>
    </source>
</evidence>
<comment type="caution">
    <text evidence="16">The sequence shown here is derived from an EMBL/GenBank/DDBJ whole genome shotgun (WGS) entry which is preliminary data.</text>
</comment>
<dbReference type="Pfam" id="PF00512">
    <property type="entry name" value="HisKA"/>
    <property type="match status" value="1"/>
</dbReference>
<evidence type="ECO:0000256" key="8">
    <source>
        <dbReference type="ARBA" id="ARBA00022777"/>
    </source>
</evidence>
<dbReference type="NCBIfam" id="TIGR00229">
    <property type="entry name" value="sensory_box"/>
    <property type="match status" value="2"/>
</dbReference>
<dbReference type="InterPro" id="IPR003661">
    <property type="entry name" value="HisK_dim/P_dom"/>
</dbReference>
<evidence type="ECO:0000259" key="15">
    <source>
        <dbReference type="PROSITE" id="PS50113"/>
    </source>
</evidence>
<dbReference type="SMART" id="SM00091">
    <property type="entry name" value="PAS"/>
    <property type="match status" value="2"/>
</dbReference>
<dbReference type="InterPro" id="IPR003594">
    <property type="entry name" value="HATPase_dom"/>
</dbReference>
<keyword evidence="11" id="KW-0902">Two-component regulatory system</keyword>
<comment type="catalytic activity">
    <reaction evidence="1">
        <text>ATP + protein L-histidine = ADP + protein N-phospho-L-histidine.</text>
        <dbReference type="EC" id="2.7.13.3"/>
    </reaction>
</comment>
<evidence type="ECO:0000259" key="13">
    <source>
        <dbReference type="PROSITE" id="PS50109"/>
    </source>
</evidence>
<feature type="domain" description="PAS" evidence="14">
    <location>
        <begin position="61"/>
        <end position="101"/>
    </location>
</feature>
<dbReference type="InterPro" id="IPR000700">
    <property type="entry name" value="PAS-assoc_C"/>
</dbReference>
<dbReference type="CDD" id="cd00082">
    <property type="entry name" value="HisKA"/>
    <property type="match status" value="1"/>
</dbReference>
<dbReference type="Pfam" id="PF13426">
    <property type="entry name" value="PAS_9"/>
    <property type="match status" value="1"/>
</dbReference>
<sequence>MSGFGDLGWLFAFGLTLNSLSLATLGVIRTRQILAFRDKIERGHELEIAFQKKALHESMIVTVTDTNGLILDVNQKFVSTLGHRRADLVGQPFRDFYDPEDVAVSDAIREGTRGGQIWSGETRILRADGSTALTQTTVVPLIDEHGRHVKNLSMRVDITKDQLQKNEKLVTSAFNNMQDAVVVHDPRSYQIVYMNEFALHEHGWTAQQAETKALWDTLYVPDRETMMVMCKRIAQDGKGTVMLENAVQGRTFEARSYDIGVGGGEPRVLTLFRDVSQNVKLERERNHLVSVITHELRTPLTSIKGALGLLDASTFGPMSTEAKSLVSIALRNSDRMLELIRDILEAEKVGEGAPNAELQPMNLSDAVESAIASNLGYGAQLGIEFVDTGNEPDVWINGNEGAMAQILANLMSNAAKFSPDGSAVKVWARAEGATAVLHVRDYGNGIPEDLQPILFDRYTQAKGGEPGKVHSSGLGLSIVKTLVERMGGTIEFETSPVKGTCFRVSLPLLAEEARPRGSMAASA</sequence>
<dbReference type="Gene3D" id="1.10.287.130">
    <property type="match status" value="1"/>
</dbReference>
<dbReference type="SUPFAM" id="SSF47384">
    <property type="entry name" value="Homodimeric domain of signal transducing histidine kinase"/>
    <property type="match status" value="1"/>
</dbReference>
<dbReference type="PROSITE" id="PS50109">
    <property type="entry name" value="HIS_KIN"/>
    <property type="match status" value="1"/>
</dbReference>
<dbReference type="EC" id="2.7.13.3" evidence="3"/>
<dbReference type="PANTHER" id="PTHR42878">
    <property type="entry name" value="TWO-COMPONENT HISTIDINE KINASE"/>
    <property type="match status" value="1"/>
</dbReference>
<dbReference type="InterPro" id="IPR036890">
    <property type="entry name" value="HATPase_C_sf"/>
</dbReference>
<dbReference type="SMART" id="SM00388">
    <property type="entry name" value="HisKA"/>
    <property type="match status" value="1"/>
</dbReference>
<keyword evidence="10" id="KW-1133">Transmembrane helix</keyword>
<evidence type="ECO:0000256" key="7">
    <source>
        <dbReference type="ARBA" id="ARBA00022741"/>
    </source>
</evidence>
<keyword evidence="8" id="KW-0418">Kinase</keyword>
<keyword evidence="4" id="KW-0597">Phosphoprotein</keyword>
<dbReference type="PRINTS" id="PR00344">
    <property type="entry name" value="BCTRLSENSOR"/>
</dbReference>
<keyword evidence="12" id="KW-0472">Membrane</keyword>
<dbReference type="InterPro" id="IPR036097">
    <property type="entry name" value="HisK_dim/P_sf"/>
</dbReference>
<evidence type="ECO:0000259" key="14">
    <source>
        <dbReference type="PROSITE" id="PS50112"/>
    </source>
</evidence>
<dbReference type="Proteomes" id="UP001144205">
    <property type="component" value="Unassembled WGS sequence"/>
</dbReference>
<dbReference type="SUPFAM" id="SSF55874">
    <property type="entry name" value="ATPase domain of HSP90 chaperone/DNA topoisomerase II/histidine kinase"/>
    <property type="match status" value="1"/>
</dbReference>
<feature type="domain" description="PAC" evidence="15">
    <location>
        <begin position="118"/>
        <end position="170"/>
    </location>
</feature>